<name>A0A1F5F535_9BACT</name>
<accession>A0A1F5F535</accession>
<dbReference type="SUPFAM" id="SSF101262">
    <property type="entry name" value="Methenyltetrahydrofolate cyclohydrolase-like"/>
    <property type="match status" value="1"/>
</dbReference>
<dbReference type="Gene3D" id="1.20.120.680">
    <property type="entry name" value="Formiminotetrahydrofolate cyclodeaminase monomer, up-and-down helical bundle"/>
    <property type="match status" value="1"/>
</dbReference>
<dbReference type="Pfam" id="PF04961">
    <property type="entry name" value="FTCD_C"/>
    <property type="match status" value="1"/>
</dbReference>
<feature type="domain" description="Cyclodeaminase/cyclohydrolase" evidence="1">
    <location>
        <begin position="6"/>
        <end position="186"/>
    </location>
</feature>
<dbReference type="STRING" id="1817816.A2Y64_07015"/>
<dbReference type="InterPro" id="IPR007044">
    <property type="entry name" value="Cyclodeamin/CycHdrlase"/>
</dbReference>
<dbReference type="Proteomes" id="UP000177187">
    <property type="component" value="Unassembled WGS sequence"/>
</dbReference>
<comment type="caution">
    <text evidence="2">The sequence shown here is derived from an EMBL/GenBank/DDBJ whole genome shotgun (WGS) entry which is preliminary data.</text>
</comment>
<dbReference type="GO" id="GO:0003824">
    <property type="term" value="F:catalytic activity"/>
    <property type="evidence" value="ECO:0007669"/>
    <property type="project" value="InterPro"/>
</dbReference>
<protein>
    <recommendedName>
        <fullName evidence="1">Cyclodeaminase/cyclohydrolase domain-containing protein</fullName>
    </recommendedName>
</protein>
<gene>
    <name evidence="2" type="ORF">A2Y64_07015</name>
</gene>
<proteinExistence type="predicted"/>
<evidence type="ECO:0000313" key="2">
    <source>
        <dbReference type="EMBL" id="OGD74757.1"/>
    </source>
</evidence>
<sequence length="207" mass="22045">MLTDLTITDFLKKLGSKEPAPGGGSSAALAASLGANLLAMVCQLTAGKKGYEEFWDECAGENAGIAEAADRLRALIDEDTEAFNALMASFRMPKESPEEKKARNIAVQKCTKRAIEVPLEVARLSRRMLTKAPRLALIGNRNAISDIGVGALLLTAGINGAILNVEINLGGITDEGFARETRNTIKNLLEGVPTDLNAAMAKVHERL</sequence>
<organism evidence="2 3">
    <name type="scientific">Candidatus Coatesbacteria bacterium RBG_13_66_14</name>
    <dbReference type="NCBI Taxonomy" id="1817816"/>
    <lineage>
        <taxon>Bacteria</taxon>
        <taxon>Candidatus Coatesiibacteriota</taxon>
    </lineage>
</organism>
<dbReference type="InterPro" id="IPR036178">
    <property type="entry name" value="Formintransfe-cycloase-like_sf"/>
</dbReference>
<evidence type="ECO:0000313" key="3">
    <source>
        <dbReference type="Proteomes" id="UP000177187"/>
    </source>
</evidence>
<evidence type="ECO:0000259" key="1">
    <source>
        <dbReference type="Pfam" id="PF04961"/>
    </source>
</evidence>
<dbReference type="AlphaFoldDB" id="A0A1F5F535"/>
<reference evidence="2 3" key="1">
    <citation type="journal article" date="2016" name="Nat. Commun.">
        <title>Thousands of microbial genomes shed light on interconnected biogeochemical processes in an aquifer system.</title>
        <authorList>
            <person name="Anantharaman K."/>
            <person name="Brown C.T."/>
            <person name="Hug L.A."/>
            <person name="Sharon I."/>
            <person name="Castelle C.J."/>
            <person name="Probst A.J."/>
            <person name="Thomas B.C."/>
            <person name="Singh A."/>
            <person name="Wilkins M.J."/>
            <person name="Karaoz U."/>
            <person name="Brodie E.L."/>
            <person name="Williams K.H."/>
            <person name="Hubbard S.S."/>
            <person name="Banfield J.F."/>
        </authorList>
    </citation>
    <scope>NUCLEOTIDE SEQUENCE [LARGE SCALE GENOMIC DNA]</scope>
</reference>
<dbReference type="EMBL" id="MFAF01000094">
    <property type="protein sequence ID" value="OGD74757.1"/>
    <property type="molecule type" value="Genomic_DNA"/>
</dbReference>